<gene>
    <name evidence="1" type="ORF">ACFO4O_10655</name>
</gene>
<dbReference type="EMBL" id="JBHSGU010000002">
    <property type="protein sequence ID" value="MFC4700621.1"/>
    <property type="molecule type" value="Genomic_DNA"/>
</dbReference>
<name>A0ABV9LXP3_9ALTE</name>
<evidence type="ECO:0000313" key="1">
    <source>
        <dbReference type="EMBL" id="MFC4700621.1"/>
    </source>
</evidence>
<accession>A0ABV9LXP3</accession>
<keyword evidence="2" id="KW-1185">Reference proteome</keyword>
<dbReference type="Proteomes" id="UP001595897">
    <property type="component" value="Unassembled WGS sequence"/>
</dbReference>
<sequence length="117" mass="13006">MKVLFSAVLVIAIAVVAYYGSFYVMPSITLVNNSGVTIETSKVRLSKSQLDFGSVESGYSNTLFYSLNQVDGEYQYEFILSDDSVLDGKCGYLTNNEINKRVSITINENEVVCSERM</sequence>
<organism evidence="1 2">
    <name type="scientific">Glaciecola siphonariae</name>
    <dbReference type="NCBI Taxonomy" id="521012"/>
    <lineage>
        <taxon>Bacteria</taxon>
        <taxon>Pseudomonadati</taxon>
        <taxon>Pseudomonadota</taxon>
        <taxon>Gammaproteobacteria</taxon>
        <taxon>Alteromonadales</taxon>
        <taxon>Alteromonadaceae</taxon>
        <taxon>Glaciecola</taxon>
    </lineage>
</organism>
<proteinExistence type="predicted"/>
<protein>
    <submittedName>
        <fullName evidence="1">Uncharacterized protein</fullName>
    </submittedName>
</protein>
<dbReference type="RefSeq" id="WP_382408173.1">
    <property type="nucleotide sequence ID" value="NZ_JBHSGU010000002.1"/>
</dbReference>
<evidence type="ECO:0000313" key="2">
    <source>
        <dbReference type="Proteomes" id="UP001595897"/>
    </source>
</evidence>
<comment type="caution">
    <text evidence="1">The sequence shown here is derived from an EMBL/GenBank/DDBJ whole genome shotgun (WGS) entry which is preliminary data.</text>
</comment>
<reference evidence="2" key="1">
    <citation type="journal article" date="2019" name="Int. J. Syst. Evol. Microbiol.">
        <title>The Global Catalogue of Microorganisms (GCM) 10K type strain sequencing project: providing services to taxonomists for standard genome sequencing and annotation.</title>
        <authorList>
            <consortium name="The Broad Institute Genomics Platform"/>
            <consortium name="The Broad Institute Genome Sequencing Center for Infectious Disease"/>
            <person name="Wu L."/>
            <person name="Ma J."/>
        </authorList>
    </citation>
    <scope>NUCLEOTIDE SEQUENCE [LARGE SCALE GENOMIC DNA]</scope>
    <source>
        <strain evidence="2">KACC 12507</strain>
    </source>
</reference>